<dbReference type="SUPFAM" id="SSF81321">
    <property type="entry name" value="Family A G protein-coupled receptor-like"/>
    <property type="match status" value="1"/>
</dbReference>
<evidence type="ECO:0000256" key="10">
    <source>
        <dbReference type="ARBA" id="ARBA00023224"/>
    </source>
</evidence>
<feature type="transmembrane region" description="Helical" evidence="12">
    <location>
        <begin position="242"/>
        <end position="260"/>
    </location>
</feature>
<keyword evidence="2 12" id="KW-1003">Cell membrane</keyword>
<keyword evidence="8 12" id="KW-0472">Membrane</keyword>
<feature type="transmembrane region" description="Helical" evidence="12">
    <location>
        <begin position="98"/>
        <end position="123"/>
    </location>
</feature>
<dbReference type="PROSITE" id="PS00237">
    <property type="entry name" value="G_PROTEIN_RECEP_F1_1"/>
    <property type="match status" value="1"/>
</dbReference>
<reference evidence="15" key="1">
    <citation type="submission" date="2025-08" db="UniProtKB">
        <authorList>
            <consortium name="RefSeq"/>
        </authorList>
    </citation>
    <scope>IDENTIFICATION</scope>
</reference>
<evidence type="ECO:0000256" key="4">
    <source>
        <dbReference type="ARBA" id="ARBA00022692"/>
    </source>
</evidence>
<dbReference type="GO" id="GO:0005886">
    <property type="term" value="C:plasma membrane"/>
    <property type="evidence" value="ECO:0007669"/>
    <property type="project" value="UniProtKB-SubCell"/>
</dbReference>
<dbReference type="FunFam" id="1.20.1070.10:FF:000005">
    <property type="entry name" value="Olfactory receptor"/>
    <property type="match status" value="1"/>
</dbReference>
<dbReference type="Gene3D" id="1.20.1070.10">
    <property type="entry name" value="Rhodopsin 7-helix transmembrane proteins"/>
    <property type="match status" value="1"/>
</dbReference>
<dbReference type="PRINTS" id="PR00237">
    <property type="entry name" value="GPCRRHODOPSN"/>
</dbReference>
<dbReference type="CDD" id="cd15434">
    <property type="entry name" value="7tmA_OR2W-like"/>
    <property type="match status" value="1"/>
</dbReference>
<dbReference type="PROSITE" id="PS50262">
    <property type="entry name" value="G_PROTEIN_RECEP_F1_2"/>
    <property type="match status" value="1"/>
</dbReference>
<keyword evidence="10 11" id="KW-0807">Transducer</keyword>
<dbReference type="InterPro" id="IPR000725">
    <property type="entry name" value="Olfact_rcpt"/>
</dbReference>
<dbReference type="PANTHER" id="PTHR26453">
    <property type="entry name" value="OLFACTORY RECEPTOR"/>
    <property type="match status" value="1"/>
</dbReference>
<keyword evidence="3 12" id="KW-0716">Sensory transduction</keyword>
<keyword evidence="4 11" id="KW-0812">Transmembrane</keyword>
<dbReference type="InterPro" id="IPR017452">
    <property type="entry name" value="GPCR_Rhodpsn_7TM"/>
</dbReference>
<feature type="transmembrane region" description="Helical" evidence="12">
    <location>
        <begin position="26"/>
        <end position="48"/>
    </location>
</feature>
<evidence type="ECO:0000256" key="12">
    <source>
        <dbReference type="RuleBase" id="RU363047"/>
    </source>
</evidence>
<evidence type="ECO:0000256" key="7">
    <source>
        <dbReference type="ARBA" id="ARBA00023040"/>
    </source>
</evidence>
<evidence type="ECO:0000256" key="8">
    <source>
        <dbReference type="ARBA" id="ARBA00023136"/>
    </source>
</evidence>
<keyword evidence="5 12" id="KW-0552">Olfaction</keyword>
<evidence type="ECO:0000256" key="3">
    <source>
        <dbReference type="ARBA" id="ARBA00022606"/>
    </source>
</evidence>
<comment type="subcellular location">
    <subcellularLocation>
        <location evidence="1 12">Cell membrane</location>
        <topology evidence="1 12">Multi-pass membrane protein</topology>
    </subcellularLocation>
</comment>
<evidence type="ECO:0000256" key="5">
    <source>
        <dbReference type="ARBA" id="ARBA00022725"/>
    </source>
</evidence>
<feature type="transmembrane region" description="Helical" evidence="12">
    <location>
        <begin position="144"/>
        <end position="166"/>
    </location>
</feature>
<dbReference type="GeneID" id="103210629"/>
<feature type="transmembrane region" description="Helical" evidence="12">
    <location>
        <begin position="60"/>
        <end position="78"/>
    </location>
</feature>
<dbReference type="Pfam" id="PF13853">
    <property type="entry name" value="7tm_4"/>
    <property type="match status" value="1"/>
</dbReference>
<gene>
    <name evidence="15" type="primary">LOC103210629</name>
</gene>
<evidence type="ECO:0000256" key="9">
    <source>
        <dbReference type="ARBA" id="ARBA00023170"/>
    </source>
</evidence>
<protein>
    <recommendedName>
        <fullName evidence="12">Olfactory receptor</fullName>
    </recommendedName>
</protein>
<dbReference type="RefSeq" id="XP_007954734.1">
    <property type="nucleotide sequence ID" value="XM_007956543.1"/>
</dbReference>
<dbReference type="Proteomes" id="UP000694850">
    <property type="component" value="Unplaced"/>
</dbReference>
<evidence type="ECO:0000256" key="2">
    <source>
        <dbReference type="ARBA" id="ARBA00022475"/>
    </source>
</evidence>
<dbReference type="InterPro" id="IPR000276">
    <property type="entry name" value="GPCR_Rhodpsn"/>
</dbReference>
<evidence type="ECO:0000259" key="13">
    <source>
        <dbReference type="PROSITE" id="PS50262"/>
    </source>
</evidence>
<evidence type="ECO:0000256" key="1">
    <source>
        <dbReference type="ARBA" id="ARBA00004651"/>
    </source>
</evidence>
<dbReference type="PRINTS" id="PR00245">
    <property type="entry name" value="OLFACTORYR"/>
</dbReference>
<sequence length="317" mass="35400">MGTLNTSSGGGFILLGFSDQPQLEPIISVAVLLFYLMTLLSNTAIILVSSLHSRLQTPMYYFLTNLSFLDICYTTSIVPQMLVNLWGPKKSITYAGCFLQFFIAFDLGATECLLLAVMAYDRYAAVCQPLRYVVVMHPRFCKKMVAASWLTGLGGALGVSSFIFSLPRCGHHTIDDFFCEIPAFLKIICEYTNIIDVFIYILGVIYLLLPLGVILVSYGVITQAVTKIKSGRGWKKVLNTCGSHLTVVTLFYGSAIYMYLQPQKSSSYTVDKFLSLFYTIITPSLNPLIYTLRNKDVKGALKWLFIRIQSSEQTSTE</sequence>
<evidence type="ECO:0000256" key="11">
    <source>
        <dbReference type="RuleBase" id="RU000688"/>
    </source>
</evidence>
<keyword evidence="9 11" id="KW-0675">Receptor</keyword>
<feature type="transmembrane region" description="Helical" evidence="12">
    <location>
        <begin position="197"/>
        <end position="221"/>
    </location>
</feature>
<organism evidence="14 15">
    <name type="scientific">Orycteropus afer afer</name>
    <dbReference type="NCBI Taxonomy" id="1230840"/>
    <lineage>
        <taxon>Eukaryota</taxon>
        <taxon>Metazoa</taxon>
        <taxon>Chordata</taxon>
        <taxon>Craniata</taxon>
        <taxon>Vertebrata</taxon>
        <taxon>Euteleostomi</taxon>
        <taxon>Mammalia</taxon>
        <taxon>Eutheria</taxon>
        <taxon>Afrotheria</taxon>
        <taxon>Tubulidentata</taxon>
        <taxon>Orycteropodidae</taxon>
        <taxon>Orycteropus</taxon>
    </lineage>
</organism>
<evidence type="ECO:0000313" key="14">
    <source>
        <dbReference type="Proteomes" id="UP000694850"/>
    </source>
</evidence>
<evidence type="ECO:0000313" key="15">
    <source>
        <dbReference type="RefSeq" id="XP_007954734.1"/>
    </source>
</evidence>
<dbReference type="AlphaFoldDB" id="A0A8B7B490"/>
<dbReference type="GO" id="GO:0004930">
    <property type="term" value="F:G protein-coupled receptor activity"/>
    <property type="evidence" value="ECO:0007669"/>
    <property type="project" value="UniProtKB-KW"/>
</dbReference>
<dbReference type="OrthoDB" id="9704831at2759"/>
<feature type="domain" description="G-protein coupled receptors family 1 profile" evidence="13">
    <location>
        <begin position="41"/>
        <end position="290"/>
    </location>
</feature>
<dbReference type="GO" id="GO:0004984">
    <property type="term" value="F:olfactory receptor activity"/>
    <property type="evidence" value="ECO:0007669"/>
    <property type="project" value="InterPro"/>
</dbReference>
<name>A0A8B7B490_ORYAF</name>
<evidence type="ECO:0000256" key="6">
    <source>
        <dbReference type="ARBA" id="ARBA00022989"/>
    </source>
</evidence>
<feature type="transmembrane region" description="Helical" evidence="12">
    <location>
        <begin position="272"/>
        <end position="292"/>
    </location>
</feature>
<comment type="similarity">
    <text evidence="11">Belongs to the G-protein coupled receptor 1 family.</text>
</comment>
<accession>A0A8B7B490</accession>
<keyword evidence="14" id="KW-1185">Reference proteome</keyword>
<keyword evidence="7 11" id="KW-0297">G-protein coupled receptor</keyword>
<keyword evidence="6 12" id="KW-1133">Transmembrane helix</keyword>
<proteinExistence type="inferred from homology"/>